<evidence type="ECO:0000313" key="13">
    <source>
        <dbReference type="EMBL" id="KAF4097837.1"/>
    </source>
</evidence>
<keyword evidence="10" id="KW-0393">Immunoglobulin domain</keyword>
<dbReference type="InterPro" id="IPR051713">
    <property type="entry name" value="T-cell_Activation_Regulation"/>
</dbReference>
<comment type="caution">
    <text evidence="13">The sequence shown here is derived from an EMBL/GenBank/DDBJ whole genome shotgun (WGS) entry which is preliminary data.</text>
</comment>
<keyword evidence="14" id="KW-1185">Reference proteome</keyword>
<dbReference type="GO" id="GO:0006955">
    <property type="term" value="P:immune response"/>
    <property type="evidence" value="ECO:0007669"/>
    <property type="project" value="TreeGrafter"/>
</dbReference>
<dbReference type="PROSITE" id="PS50835">
    <property type="entry name" value="IG_LIKE"/>
    <property type="match status" value="1"/>
</dbReference>
<evidence type="ECO:0000256" key="3">
    <source>
        <dbReference type="ARBA" id="ARBA00022692"/>
    </source>
</evidence>
<evidence type="ECO:0000256" key="5">
    <source>
        <dbReference type="ARBA" id="ARBA00022989"/>
    </source>
</evidence>
<dbReference type="GO" id="GO:0071222">
    <property type="term" value="P:cellular response to lipopolysaccharide"/>
    <property type="evidence" value="ECO:0007669"/>
    <property type="project" value="TreeGrafter"/>
</dbReference>
<evidence type="ECO:0000256" key="2">
    <source>
        <dbReference type="ARBA" id="ARBA00022475"/>
    </source>
</evidence>
<feature type="transmembrane region" description="Helical" evidence="11">
    <location>
        <begin position="140"/>
        <end position="161"/>
    </location>
</feature>
<dbReference type="Pfam" id="PF07686">
    <property type="entry name" value="V-set"/>
    <property type="match status" value="1"/>
</dbReference>
<feature type="domain" description="Ig-like" evidence="12">
    <location>
        <begin position="26"/>
        <end position="117"/>
    </location>
</feature>
<dbReference type="GO" id="GO:0042130">
    <property type="term" value="P:negative regulation of T cell proliferation"/>
    <property type="evidence" value="ECO:0007669"/>
    <property type="project" value="TreeGrafter"/>
</dbReference>
<dbReference type="Proteomes" id="UP000579812">
    <property type="component" value="Unassembled WGS sequence"/>
</dbReference>
<evidence type="ECO:0000313" key="14">
    <source>
        <dbReference type="Proteomes" id="UP000579812"/>
    </source>
</evidence>
<keyword evidence="9" id="KW-0325">Glycoprotein</keyword>
<dbReference type="InterPro" id="IPR013783">
    <property type="entry name" value="Ig-like_fold"/>
</dbReference>
<dbReference type="Gene3D" id="2.60.40.10">
    <property type="entry name" value="Immunoglobulins"/>
    <property type="match status" value="1"/>
</dbReference>
<evidence type="ECO:0000256" key="6">
    <source>
        <dbReference type="ARBA" id="ARBA00023136"/>
    </source>
</evidence>
<evidence type="ECO:0000256" key="1">
    <source>
        <dbReference type="ARBA" id="ARBA00004251"/>
    </source>
</evidence>
<keyword evidence="4" id="KW-0732">Signal</keyword>
<dbReference type="SMART" id="SM00409">
    <property type="entry name" value="IG"/>
    <property type="match status" value="1"/>
</dbReference>
<protein>
    <recommendedName>
        <fullName evidence="12">Ig-like domain-containing protein</fullName>
    </recommendedName>
</protein>
<gene>
    <name evidence="13" type="ORF">G5714_021845</name>
</gene>
<evidence type="ECO:0000256" key="4">
    <source>
        <dbReference type="ARBA" id="ARBA00022729"/>
    </source>
</evidence>
<organism evidence="13 14">
    <name type="scientific">Onychostoma macrolepis</name>
    <dbReference type="NCBI Taxonomy" id="369639"/>
    <lineage>
        <taxon>Eukaryota</taxon>
        <taxon>Metazoa</taxon>
        <taxon>Chordata</taxon>
        <taxon>Craniata</taxon>
        <taxon>Vertebrata</taxon>
        <taxon>Euteleostomi</taxon>
        <taxon>Actinopterygii</taxon>
        <taxon>Neopterygii</taxon>
        <taxon>Teleostei</taxon>
        <taxon>Ostariophysi</taxon>
        <taxon>Cypriniformes</taxon>
        <taxon>Cyprinidae</taxon>
        <taxon>Acrossocheilinae</taxon>
        <taxon>Onychostoma</taxon>
    </lineage>
</organism>
<dbReference type="EMBL" id="JAAMOB010000022">
    <property type="protein sequence ID" value="KAF4097837.1"/>
    <property type="molecule type" value="Genomic_DNA"/>
</dbReference>
<dbReference type="SUPFAM" id="SSF48726">
    <property type="entry name" value="Immunoglobulin"/>
    <property type="match status" value="1"/>
</dbReference>
<name>A0A7J6BS56_9TELE</name>
<keyword evidence="7" id="KW-1015">Disulfide bond</keyword>
<dbReference type="AlphaFoldDB" id="A0A7J6BS56"/>
<dbReference type="GO" id="GO:0031295">
    <property type="term" value="P:T cell costimulation"/>
    <property type="evidence" value="ECO:0007669"/>
    <property type="project" value="TreeGrafter"/>
</dbReference>
<evidence type="ECO:0000256" key="10">
    <source>
        <dbReference type="ARBA" id="ARBA00023319"/>
    </source>
</evidence>
<evidence type="ECO:0000256" key="7">
    <source>
        <dbReference type="ARBA" id="ARBA00023157"/>
    </source>
</evidence>
<keyword evidence="2" id="KW-1003">Cell membrane</keyword>
<keyword evidence="3 11" id="KW-0812">Transmembrane</keyword>
<keyword evidence="6 11" id="KW-0472">Membrane</keyword>
<proteinExistence type="predicted"/>
<dbReference type="GO" id="GO:0007166">
    <property type="term" value="P:cell surface receptor signaling pathway"/>
    <property type="evidence" value="ECO:0007669"/>
    <property type="project" value="TreeGrafter"/>
</dbReference>
<reference evidence="13 14" key="1">
    <citation type="submission" date="2020-04" db="EMBL/GenBank/DDBJ databases">
        <title>Chromosome-level genome assembly of a cyprinid fish Onychostoma macrolepis by integration of Nanopore Sequencing, Bionano and Hi-C technology.</title>
        <authorList>
            <person name="Wang D."/>
        </authorList>
    </citation>
    <scope>NUCLEOTIDE SEQUENCE [LARGE SCALE GENOMIC DNA]</scope>
    <source>
        <strain evidence="13">SWU-2019</strain>
        <tissue evidence="13">Muscle</tissue>
    </source>
</reference>
<dbReference type="PANTHER" id="PTHR25466:SF14">
    <property type="entry name" value="BUTYROPHILIN SUBFAMILY 2 MEMBER A2-LIKE-RELATED"/>
    <property type="match status" value="1"/>
</dbReference>
<dbReference type="GO" id="GO:0042102">
    <property type="term" value="P:positive regulation of T cell proliferation"/>
    <property type="evidence" value="ECO:0007669"/>
    <property type="project" value="TreeGrafter"/>
</dbReference>
<dbReference type="InterPro" id="IPR013106">
    <property type="entry name" value="Ig_V-set"/>
</dbReference>
<dbReference type="OrthoDB" id="9898017at2759"/>
<dbReference type="InterPro" id="IPR036179">
    <property type="entry name" value="Ig-like_dom_sf"/>
</dbReference>
<dbReference type="GO" id="GO:0009897">
    <property type="term" value="C:external side of plasma membrane"/>
    <property type="evidence" value="ECO:0007669"/>
    <property type="project" value="TreeGrafter"/>
</dbReference>
<keyword evidence="8" id="KW-0675">Receptor</keyword>
<comment type="subcellular location">
    <subcellularLocation>
        <location evidence="1">Cell membrane</location>
        <topology evidence="1">Single-pass type I membrane protein</topology>
    </subcellularLocation>
</comment>
<keyword evidence="5 11" id="KW-1133">Transmembrane helix</keyword>
<evidence type="ECO:0000256" key="9">
    <source>
        <dbReference type="ARBA" id="ARBA00023180"/>
    </source>
</evidence>
<dbReference type="InterPro" id="IPR003599">
    <property type="entry name" value="Ig_sub"/>
</dbReference>
<dbReference type="InterPro" id="IPR007110">
    <property type="entry name" value="Ig-like_dom"/>
</dbReference>
<evidence type="ECO:0000256" key="11">
    <source>
        <dbReference type="SAM" id="Phobius"/>
    </source>
</evidence>
<evidence type="ECO:0000256" key="8">
    <source>
        <dbReference type="ARBA" id="ARBA00023170"/>
    </source>
</evidence>
<evidence type="ECO:0000259" key="12">
    <source>
        <dbReference type="PROSITE" id="PS50835"/>
    </source>
</evidence>
<accession>A0A7J6BS56</accession>
<dbReference type="PANTHER" id="PTHR25466">
    <property type="entry name" value="T-LYMPHOCYTE ACTIVATION ANTIGEN"/>
    <property type="match status" value="1"/>
</dbReference>
<sequence length="179" mass="19977">MKGSQCFICVFAVLIKVSLQVTGFIGGSVMLLCSSTEHLEHQDINVFWRHNDSKIVFDIINGNGSVVGQDQQYKNRVEPLYKDYVKRNFSIRLNDLQPSDAGEFSCLISFSDKPQIVQLIVEESTYQENQGDYTGASTSFWVGIVTAGVIIGLIAIFFIIYKIKKSQASLFSSVSTENI</sequence>